<dbReference type="EMBL" id="MLAK01000393">
    <property type="protein sequence ID" value="OHT14315.1"/>
    <property type="molecule type" value="Genomic_DNA"/>
</dbReference>
<name>A0A1J4KSS7_9EUKA</name>
<reference evidence="2" key="1">
    <citation type="submission" date="2016-10" db="EMBL/GenBank/DDBJ databases">
        <authorList>
            <person name="Benchimol M."/>
            <person name="Almeida L.G."/>
            <person name="Vasconcelos A.T."/>
            <person name="Perreira-Neves A."/>
            <person name="Rosa I.A."/>
            <person name="Tasca T."/>
            <person name="Bogo M.R."/>
            <person name="de Souza W."/>
        </authorList>
    </citation>
    <scope>NUCLEOTIDE SEQUENCE [LARGE SCALE GENOMIC DNA]</scope>
    <source>
        <strain evidence="2">K</strain>
    </source>
</reference>
<feature type="region of interest" description="Disordered" evidence="1">
    <location>
        <begin position="92"/>
        <end position="152"/>
    </location>
</feature>
<gene>
    <name evidence="2" type="ORF">TRFO_15362</name>
</gene>
<dbReference type="RefSeq" id="XP_068367451.1">
    <property type="nucleotide sequence ID" value="XM_068498336.1"/>
</dbReference>
<protein>
    <submittedName>
        <fullName evidence="2">Uncharacterized protein</fullName>
    </submittedName>
</protein>
<dbReference type="AlphaFoldDB" id="A0A1J4KSS7"/>
<feature type="compositionally biased region" description="Low complexity" evidence="1">
    <location>
        <begin position="126"/>
        <end position="145"/>
    </location>
</feature>
<keyword evidence="3" id="KW-1185">Reference proteome</keyword>
<dbReference type="GeneID" id="94833040"/>
<proteinExistence type="predicted"/>
<dbReference type="Proteomes" id="UP000179807">
    <property type="component" value="Unassembled WGS sequence"/>
</dbReference>
<evidence type="ECO:0000313" key="2">
    <source>
        <dbReference type="EMBL" id="OHT14315.1"/>
    </source>
</evidence>
<organism evidence="2 3">
    <name type="scientific">Tritrichomonas foetus</name>
    <dbReference type="NCBI Taxonomy" id="1144522"/>
    <lineage>
        <taxon>Eukaryota</taxon>
        <taxon>Metamonada</taxon>
        <taxon>Parabasalia</taxon>
        <taxon>Tritrichomonadida</taxon>
        <taxon>Tritrichomonadidae</taxon>
        <taxon>Tritrichomonas</taxon>
    </lineage>
</organism>
<comment type="caution">
    <text evidence="2">The sequence shown here is derived from an EMBL/GenBank/DDBJ whole genome shotgun (WGS) entry which is preliminary data.</text>
</comment>
<evidence type="ECO:0000313" key="3">
    <source>
        <dbReference type="Proteomes" id="UP000179807"/>
    </source>
</evidence>
<dbReference type="VEuPathDB" id="TrichDB:TRFO_15362"/>
<evidence type="ECO:0000256" key="1">
    <source>
        <dbReference type="SAM" id="MobiDB-lite"/>
    </source>
</evidence>
<accession>A0A1J4KSS7</accession>
<sequence>MPVPSAIVEEFYPEPDQNEFYNNENINPTDTLETLLNIFDVIINTANLINNQMNRGAHSLATLNQPSNNSDGGIPFQIFFLNPNIIIQSTVEPQRQNATTTESESHNATPPNGHQNQVQQNSGAINQNNTTTNNETSNNDNNNNNEIPVHSVRRRISDDPFYQLMGRALRV</sequence>
<feature type="compositionally biased region" description="Polar residues" evidence="1">
    <location>
        <begin position="92"/>
        <end position="125"/>
    </location>
</feature>